<evidence type="ECO:0000256" key="6">
    <source>
        <dbReference type="SAM" id="MobiDB-lite"/>
    </source>
</evidence>
<dbReference type="Pfam" id="PF05633">
    <property type="entry name" value="ROH1-like"/>
    <property type="match status" value="1"/>
</dbReference>
<gene>
    <name evidence="8" type="ORF">Taro_029399</name>
</gene>
<organism evidence="8 9">
    <name type="scientific">Colocasia esculenta</name>
    <name type="common">Wild taro</name>
    <name type="synonym">Arum esculentum</name>
    <dbReference type="NCBI Taxonomy" id="4460"/>
    <lineage>
        <taxon>Eukaryota</taxon>
        <taxon>Viridiplantae</taxon>
        <taxon>Streptophyta</taxon>
        <taxon>Embryophyta</taxon>
        <taxon>Tracheophyta</taxon>
        <taxon>Spermatophyta</taxon>
        <taxon>Magnoliopsida</taxon>
        <taxon>Liliopsida</taxon>
        <taxon>Araceae</taxon>
        <taxon>Aroideae</taxon>
        <taxon>Colocasieae</taxon>
        <taxon>Colocasia</taxon>
    </lineage>
</organism>
<name>A0A843VUS6_COLES</name>
<proteinExistence type="inferred from homology"/>
<evidence type="ECO:0000256" key="7">
    <source>
        <dbReference type="SAM" id="Phobius"/>
    </source>
</evidence>
<dbReference type="AlphaFoldDB" id="A0A843VUS6"/>
<evidence type="ECO:0000313" key="9">
    <source>
        <dbReference type="Proteomes" id="UP000652761"/>
    </source>
</evidence>
<dbReference type="OrthoDB" id="1878996at2759"/>
<evidence type="ECO:0000256" key="4">
    <source>
        <dbReference type="ARBA" id="ARBA00023136"/>
    </source>
</evidence>
<dbReference type="GO" id="GO:0016020">
    <property type="term" value="C:membrane"/>
    <property type="evidence" value="ECO:0007669"/>
    <property type="project" value="UniProtKB-SubCell"/>
</dbReference>
<evidence type="ECO:0000313" key="8">
    <source>
        <dbReference type="EMBL" id="MQL96724.1"/>
    </source>
</evidence>
<keyword evidence="9" id="KW-1185">Reference proteome</keyword>
<dbReference type="Proteomes" id="UP000652761">
    <property type="component" value="Unassembled WGS sequence"/>
</dbReference>
<comment type="subcellular location">
    <subcellularLocation>
        <location evidence="1">Membrane</location>
        <topology evidence="1">Single-pass membrane protein</topology>
    </subcellularLocation>
</comment>
<keyword evidence="2 7" id="KW-0812">Transmembrane</keyword>
<keyword evidence="3 7" id="KW-1133">Transmembrane helix</keyword>
<reference evidence="8" key="1">
    <citation type="submission" date="2017-07" db="EMBL/GenBank/DDBJ databases">
        <title>Taro Niue Genome Assembly and Annotation.</title>
        <authorList>
            <person name="Atibalentja N."/>
            <person name="Keating K."/>
            <person name="Fields C.J."/>
        </authorList>
    </citation>
    <scope>NUCLEOTIDE SEQUENCE</scope>
    <source>
        <strain evidence="8">Niue_2</strain>
        <tissue evidence="8">Leaf</tissue>
    </source>
</reference>
<dbReference type="EMBL" id="NMUH01001950">
    <property type="protein sequence ID" value="MQL96724.1"/>
    <property type="molecule type" value="Genomic_DNA"/>
</dbReference>
<dbReference type="PANTHER" id="PTHR31509">
    <property type="entry name" value="BPS1-LIKE PROTEIN"/>
    <property type="match status" value="1"/>
</dbReference>
<evidence type="ECO:0000256" key="3">
    <source>
        <dbReference type="ARBA" id="ARBA00022989"/>
    </source>
</evidence>
<evidence type="ECO:0000256" key="2">
    <source>
        <dbReference type="ARBA" id="ARBA00022692"/>
    </source>
</evidence>
<accession>A0A843VUS6</accession>
<dbReference type="InterPro" id="IPR008511">
    <property type="entry name" value="ROH1-like"/>
</dbReference>
<comment type="caution">
    <text evidence="8">The sequence shown here is derived from an EMBL/GenBank/DDBJ whole genome shotgun (WGS) entry which is preliminary data.</text>
</comment>
<feature type="transmembrane region" description="Helical" evidence="7">
    <location>
        <begin position="283"/>
        <end position="306"/>
    </location>
</feature>
<sequence>MRGAGSRASSSASAAAVYTSLNFAVRARSVLGVRRSNQVVSMENAHERELHGLDHFQVHVADRLRSLTSDGPCDKYEGSAGGGDRPQKQGRRPVVSLPFMQKLLDAFVCIEEEFKALLLPLLDRDPTLVSRPPLDRLVADLLDRTVKSLDVCNAVTQALDSLHLCEKHATIAAAALQPPPATAGEPFVGAQFQRARRASSKLLAFLALDHKPHGVTTERAWSFGLSSRGAGAVAGGSGSGSSPAVGYVRRCLTLDVSRNWSGAKQMQSMWTSLSPPRGADATALAMALYTMIAVIVFVMWTLVVAFPCQERGGHGSSALPISAFSFPAPPRQLPWAAPMVALQEAIADDWRRDRKNSSGPTQSPGLLAELQSMVRCGRALVDLGDGAPAFPLNEQQQEEVASAWSELAATCRSIEEELGPLQQRVREVFHRIVLSRAEILHCLSHGDRPPSPAAL</sequence>
<evidence type="ECO:0000256" key="1">
    <source>
        <dbReference type="ARBA" id="ARBA00004167"/>
    </source>
</evidence>
<evidence type="ECO:0000256" key="5">
    <source>
        <dbReference type="ARBA" id="ARBA00035114"/>
    </source>
</evidence>
<protein>
    <submittedName>
        <fullName evidence="8">Uncharacterized protein</fullName>
    </submittedName>
</protein>
<keyword evidence="4 7" id="KW-0472">Membrane</keyword>
<comment type="similarity">
    <text evidence="5">Belongs to the ROH1 family.</text>
</comment>
<feature type="region of interest" description="Disordered" evidence="6">
    <location>
        <begin position="69"/>
        <end position="92"/>
    </location>
</feature>